<dbReference type="InterPro" id="IPR020805">
    <property type="entry name" value="Cell_div_FtsZ_CS"/>
</dbReference>
<dbReference type="FunFam" id="3.40.50.1440:FF:000001">
    <property type="entry name" value="Cell division protein FtsZ"/>
    <property type="match status" value="1"/>
</dbReference>
<accession>A0A1H1GYR9</accession>
<feature type="binding site" evidence="5">
    <location>
        <begin position="105"/>
        <end position="107"/>
    </location>
    <ligand>
        <name>GTP</name>
        <dbReference type="ChEBI" id="CHEBI:37565"/>
    </ligand>
</feature>
<evidence type="ECO:0000256" key="3">
    <source>
        <dbReference type="ARBA" id="ARBA00023134"/>
    </source>
</evidence>
<dbReference type="GO" id="GO:0043093">
    <property type="term" value="P:FtsZ-dependent cytokinesis"/>
    <property type="evidence" value="ECO:0007669"/>
    <property type="project" value="UniProtKB-UniRule"/>
</dbReference>
<evidence type="ECO:0000313" key="12">
    <source>
        <dbReference type="Proteomes" id="UP000181917"/>
    </source>
</evidence>
<dbReference type="InterPro" id="IPR024757">
    <property type="entry name" value="FtsZ_C"/>
</dbReference>
<dbReference type="GO" id="GO:0032153">
    <property type="term" value="C:cell division site"/>
    <property type="evidence" value="ECO:0007669"/>
    <property type="project" value="UniProtKB-UniRule"/>
</dbReference>
<evidence type="ECO:0000256" key="4">
    <source>
        <dbReference type="ARBA" id="ARBA00023210"/>
    </source>
</evidence>
<comment type="function">
    <text evidence="5 7">Essential cell division protein that forms a contractile ring structure (Z ring) at the future cell division site. The regulation of the ring assembly controls the timing and the location of cell division. One of the functions of the FtsZ ring is to recruit other cell division proteins to the septum to produce a new cell wall between the dividing cells. Binds GTP and shows GTPase activity.</text>
</comment>
<dbReference type="InterPro" id="IPR037103">
    <property type="entry name" value="Tubulin/FtsZ-like_C"/>
</dbReference>
<keyword evidence="5" id="KW-0963">Cytoplasm</keyword>
<protein>
    <recommendedName>
        <fullName evidence="5 6">Cell division protein FtsZ</fullName>
    </recommendedName>
</protein>
<dbReference type="InterPro" id="IPR003008">
    <property type="entry name" value="Tubulin_FtsZ_GTPase"/>
</dbReference>
<comment type="similarity">
    <text evidence="1 5 7">Belongs to the FtsZ family.</text>
</comment>
<keyword evidence="2 5" id="KW-0547">Nucleotide-binding</keyword>
<feature type="compositionally biased region" description="Low complexity" evidence="8">
    <location>
        <begin position="341"/>
        <end position="354"/>
    </location>
</feature>
<dbReference type="GO" id="GO:0005737">
    <property type="term" value="C:cytoplasm"/>
    <property type="evidence" value="ECO:0007669"/>
    <property type="project" value="UniProtKB-SubCell"/>
</dbReference>
<dbReference type="HAMAP" id="MF_00909">
    <property type="entry name" value="FtsZ"/>
    <property type="match status" value="1"/>
</dbReference>
<keyword evidence="12" id="KW-1185">Reference proteome</keyword>
<evidence type="ECO:0000256" key="1">
    <source>
        <dbReference type="ARBA" id="ARBA00009690"/>
    </source>
</evidence>
<dbReference type="Gene3D" id="3.30.1330.20">
    <property type="entry name" value="Tubulin/FtsZ, C-terminal domain"/>
    <property type="match status" value="1"/>
</dbReference>
<dbReference type="NCBIfam" id="TIGR00065">
    <property type="entry name" value="ftsZ"/>
    <property type="match status" value="1"/>
</dbReference>
<comment type="subunit">
    <text evidence="5">Homodimer. Polymerizes to form a dynamic ring structure in a strictly GTP-dependent manner. Interacts directly with several other division proteins.</text>
</comment>
<dbReference type="InterPro" id="IPR045061">
    <property type="entry name" value="FtsZ/CetZ"/>
</dbReference>
<dbReference type="GO" id="GO:0000917">
    <property type="term" value="P:division septum assembly"/>
    <property type="evidence" value="ECO:0007669"/>
    <property type="project" value="UniProtKB-KW"/>
</dbReference>
<dbReference type="PANTHER" id="PTHR30314:SF3">
    <property type="entry name" value="MITOCHONDRIAL DIVISION PROTEIN FSZA"/>
    <property type="match status" value="1"/>
</dbReference>
<feature type="domain" description="Tubulin/FtsZ GTPase" evidence="9">
    <location>
        <begin position="10"/>
        <end position="202"/>
    </location>
</feature>
<evidence type="ECO:0000259" key="9">
    <source>
        <dbReference type="SMART" id="SM00864"/>
    </source>
</evidence>
<dbReference type="PROSITE" id="PS01134">
    <property type="entry name" value="FTSZ_1"/>
    <property type="match status" value="1"/>
</dbReference>
<sequence length="401" mass="41227">MAAPQNYLAVIKVVGIGGGGVNAVNRMIEVGLRGVEFIAINTDAQALLMSDADVKLDVGRELTRGLGAGADPEVGRKAAEDHAEEIEEVLRGADMVFVTAGEGGGTGTGGAPVVARIARSLGALTIGVVTRPFTFEGRRRSNQAESGIETLRDEVDTLIVIPNDRLLSISDRNVSMLDAFRSADQVLLSGVQGITDLITTPGLINLDFADVKSVMQGAGSALMGIGSARGEDRAVKAAELAIASPLLEASIDGAHGVLLSIQGGSDLGLFEINEAARLVQEVAHPEANIIFGAVIDDALGDEARVTVIAAGFDQVDVTSAAQPAQKPANAPAAPAVPPTQPAEHAQVPAAAPAASSGSWGQMPQRYDVPADAGFDVDLPAVVEPDLTAGRTDDLDVPDFLK</sequence>
<comment type="subcellular location">
    <subcellularLocation>
        <location evidence="5">Cytoplasm</location>
    </subcellularLocation>
    <text evidence="5">Assembles at midcell at the inner surface of the cytoplasmic membrane.</text>
</comment>
<feature type="binding site" evidence="5">
    <location>
        <position position="140"/>
    </location>
    <ligand>
        <name>GTP</name>
        <dbReference type="ChEBI" id="CHEBI:37565"/>
    </ligand>
</feature>
<gene>
    <name evidence="5" type="primary">ftsZ</name>
    <name evidence="11" type="ORF">SAMN04489742_4411</name>
</gene>
<keyword evidence="4 5" id="KW-0717">Septation</keyword>
<dbReference type="STRING" id="37928.SAMN04489742_4411"/>
<dbReference type="InterPro" id="IPR018316">
    <property type="entry name" value="Tubulin/FtsZ_2-layer-sand-dom"/>
</dbReference>
<dbReference type="PROSITE" id="PS01135">
    <property type="entry name" value="FTSZ_2"/>
    <property type="match status" value="1"/>
</dbReference>
<evidence type="ECO:0000256" key="5">
    <source>
        <dbReference type="HAMAP-Rule" id="MF_00909"/>
    </source>
</evidence>
<keyword evidence="5 7" id="KW-0131">Cell cycle</keyword>
<dbReference type="PRINTS" id="PR00423">
    <property type="entry name" value="CELLDVISFTSZ"/>
</dbReference>
<dbReference type="PANTHER" id="PTHR30314">
    <property type="entry name" value="CELL DIVISION PROTEIN FTSZ-RELATED"/>
    <property type="match status" value="1"/>
</dbReference>
<keyword evidence="5 7" id="KW-0132">Cell division</keyword>
<feature type="domain" description="Tubulin/FtsZ 2-layer sandwich" evidence="10">
    <location>
        <begin position="204"/>
        <end position="321"/>
    </location>
</feature>
<dbReference type="InterPro" id="IPR036525">
    <property type="entry name" value="Tubulin/FtsZ_GTPase_sf"/>
</dbReference>
<dbReference type="SMART" id="SM00865">
    <property type="entry name" value="Tubulin_C"/>
    <property type="match status" value="1"/>
</dbReference>
<evidence type="ECO:0000256" key="8">
    <source>
        <dbReference type="SAM" id="MobiDB-lite"/>
    </source>
</evidence>
<feature type="region of interest" description="Disordered" evidence="8">
    <location>
        <begin position="320"/>
        <end position="370"/>
    </location>
</feature>
<dbReference type="SUPFAM" id="SSF52490">
    <property type="entry name" value="Tubulin nucleotide-binding domain-like"/>
    <property type="match status" value="1"/>
</dbReference>
<dbReference type="SMART" id="SM00864">
    <property type="entry name" value="Tubulin"/>
    <property type="match status" value="1"/>
</dbReference>
<dbReference type="InterPro" id="IPR000158">
    <property type="entry name" value="Cell_div_FtsZ"/>
</dbReference>
<evidence type="ECO:0000256" key="6">
    <source>
        <dbReference type="NCBIfam" id="TIGR00065"/>
    </source>
</evidence>
<dbReference type="SUPFAM" id="SSF55307">
    <property type="entry name" value="Tubulin C-terminal domain-like"/>
    <property type="match status" value="1"/>
</dbReference>
<dbReference type="Pfam" id="PF00091">
    <property type="entry name" value="Tubulin"/>
    <property type="match status" value="1"/>
</dbReference>
<dbReference type="GO" id="GO:0003924">
    <property type="term" value="F:GTPase activity"/>
    <property type="evidence" value="ECO:0007669"/>
    <property type="project" value="UniProtKB-UniRule"/>
</dbReference>
<dbReference type="Proteomes" id="UP000181917">
    <property type="component" value="Unassembled WGS sequence"/>
</dbReference>
<dbReference type="InterPro" id="IPR008280">
    <property type="entry name" value="Tub_FtsZ_C"/>
</dbReference>
<feature type="binding site" evidence="5">
    <location>
        <position position="136"/>
    </location>
    <ligand>
        <name>GTP</name>
        <dbReference type="ChEBI" id="CHEBI:37565"/>
    </ligand>
</feature>
<dbReference type="CDD" id="cd02201">
    <property type="entry name" value="FtsZ_type1"/>
    <property type="match status" value="1"/>
</dbReference>
<keyword evidence="3 5" id="KW-0342">GTP-binding</keyword>
<evidence type="ECO:0000259" key="10">
    <source>
        <dbReference type="SMART" id="SM00865"/>
    </source>
</evidence>
<dbReference type="Pfam" id="PF12327">
    <property type="entry name" value="FtsZ_C"/>
    <property type="match status" value="1"/>
</dbReference>
<dbReference type="GO" id="GO:0051258">
    <property type="term" value="P:protein polymerization"/>
    <property type="evidence" value="ECO:0007669"/>
    <property type="project" value="UniProtKB-UniRule"/>
</dbReference>
<feature type="compositionally biased region" description="Low complexity" evidence="8">
    <location>
        <begin position="320"/>
        <end position="333"/>
    </location>
</feature>
<reference evidence="11 12" key="1">
    <citation type="submission" date="2016-10" db="EMBL/GenBank/DDBJ databases">
        <authorList>
            <person name="de Groot N.N."/>
        </authorList>
    </citation>
    <scope>NUCLEOTIDE SEQUENCE [LARGE SCALE GENOMIC DNA]</scope>
    <source>
        <strain evidence="11 12">DSM 20117</strain>
    </source>
</reference>
<name>A0A1H1GYR9_9MICC</name>
<feature type="binding site" evidence="5">
    <location>
        <position position="184"/>
    </location>
    <ligand>
        <name>GTP</name>
        <dbReference type="ChEBI" id="CHEBI:37565"/>
    </ligand>
</feature>
<dbReference type="AlphaFoldDB" id="A0A1H1GYR9"/>
<dbReference type="EMBL" id="FNKH01000002">
    <property type="protein sequence ID" value="SDR18018.1"/>
    <property type="molecule type" value="Genomic_DNA"/>
</dbReference>
<proteinExistence type="inferred from homology"/>
<organism evidence="11 12">
    <name type="scientific">Crystallibacter crystallopoietes</name>
    <dbReference type="NCBI Taxonomy" id="37928"/>
    <lineage>
        <taxon>Bacteria</taxon>
        <taxon>Bacillati</taxon>
        <taxon>Actinomycetota</taxon>
        <taxon>Actinomycetes</taxon>
        <taxon>Micrococcales</taxon>
        <taxon>Micrococcaceae</taxon>
        <taxon>Crystallibacter</taxon>
    </lineage>
</organism>
<feature type="binding site" evidence="5">
    <location>
        <begin position="18"/>
        <end position="22"/>
    </location>
    <ligand>
        <name>GTP</name>
        <dbReference type="ChEBI" id="CHEBI:37565"/>
    </ligand>
</feature>
<evidence type="ECO:0000256" key="2">
    <source>
        <dbReference type="ARBA" id="ARBA00022741"/>
    </source>
</evidence>
<evidence type="ECO:0000256" key="7">
    <source>
        <dbReference type="RuleBase" id="RU000631"/>
    </source>
</evidence>
<dbReference type="Gene3D" id="3.40.50.1440">
    <property type="entry name" value="Tubulin/FtsZ, GTPase domain"/>
    <property type="match status" value="1"/>
</dbReference>
<evidence type="ECO:0000313" key="11">
    <source>
        <dbReference type="EMBL" id="SDR18018.1"/>
    </source>
</evidence>
<dbReference type="GO" id="GO:0005525">
    <property type="term" value="F:GTP binding"/>
    <property type="evidence" value="ECO:0007669"/>
    <property type="project" value="UniProtKB-UniRule"/>
</dbReference>
<dbReference type="OrthoDB" id="9813375at2"/>
<dbReference type="KEGG" id="acry:AC20117_17330"/>
<dbReference type="RefSeq" id="WP_074703440.1">
    <property type="nucleotide sequence ID" value="NZ_CP018863.1"/>
</dbReference>